<evidence type="ECO:0000256" key="1">
    <source>
        <dbReference type="SAM" id="MobiDB-lite"/>
    </source>
</evidence>
<accession>A0A0D9VEE7</accession>
<reference evidence="3" key="3">
    <citation type="submission" date="2015-04" db="UniProtKB">
        <authorList>
            <consortium name="EnsemblPlants"/>
        </authorList>
    </citation>
    <scope>IDENTIFICATION</scope>
</reference>
<feature type="region of interest" description="Disordered" evidence="1">
    <location>
        <begin position="184"/>
        <end position="222"/>
    </location>
</feature>
<feature type="region of interest" description="Disordered" evidence="1">
    <location>
        <begin position="112"/>
        <end position="172"/>
    </location>
</feature>
<dbReference type="Gramene" id="LPERR02G09330.1">
    <property type="protein sequence ID" value="LPERR02G09330.1"/>
    <property type="gene ID" value="LPERR02G09330"/>
</dbReference>
<reference evidence="4" key="2">
    <citation type="submission" date="2013-12" db="EMBL/GenBank/DDBJ databases">
        <authorList>
            <person name="Yu Y."/>
            <person name="Lee S."/>
            <person name="de Baynast K."/>
            <person name="Wissotski M."/>
            <person name="Liu L."/>
            <person name="Talag J."/>
            <person name="Goicoechea J."/>
            <person name="Angelova A."/>
            <person name="Jetty R."/>
            <person name="Kudrna D."/>
            <person name="Golser W."/>
            <person name="Rivera L."/>
            <person name="Zhang J."/>
            <person name="Wing R."/>
        </authorList>
    </citation>
    <scope>NUCLEOTIDE SEQUENCE</scope>
</reference>
<reference evidence="3 4" key="1">
    <citation type="submission" date="2012-08" db="EMBL/GenBank/DDBJ databases">
        <title>Oryza genome evolution.</title>
        <authorList>
            <person name="Wing R.A."/>
        </authorList>
    </citation>
    <scope>NUCLEOTIDE SEQUENCE</scope>
</reference>
<dbReference type="EnsemblPlants" id="LPERR02G09330.1">
    <property type="protein sequence ID" value="LPERR02G09330.1"/>
    <property type="gene ID" value="LPERR02G09330"/>
</dbReference>
<feature type="compositionally biased region" description="Basic and acidic residues" evidence="1">
    <location>
        <begin position="184"/>
        <end position="193"/>
    </location>
</feature>
<feature type="signal peptide" evidence="2">
    <location>
        <begin position="1"/>
        <end position="25"/>
    </location>
</feature>
<keyword evidence="4" id="KW-1185">Reference proteome</keyword>
<dbReference type="HOGENOM" id="CLU_809791_0_0_1"/>
<dbReference type="Proteomes" id="UP000032180">
    <property type="component" value="Chromosome 2"/>
</dbReference>
<dbReference type="AlphaFoldDB" id="A0A0D9VEE7"/>
<feature type="compositionally biased region" description="Basic residues" evidence="1">
    <location>
        <begin position="149"/>
        <end position="160"/>
    </location>
</feature>
<protein>
    <submittedName>
        <fullName evidence="3">Uncharacterized protein</fullName>
    </submittedName>
</protein>
<name>A0A0D9VEE7_9ORYZ</name>
<evidence type="ECO:0000313" key="4">
    <source>
        <dbReference type="Proteomes" id="UP000032180"/>
    </source>
</evidence>
<feature type="chain" id="PRO_5002347574" evidence="2">
    <location>
        <begin position="26"/>
        <end position="280"/>
    </location>
</feature>
<evidence type="ECO:0000313" key="3">
    <source>
        <dbReference type="EnsemblPlants" id="LPERR02G09330.1"/>
    </source>
</evidence>
<dbReference type="eggNOG" id="ENOG502R63M">
    <property type="taxonomic scope" value="Eukaryota"/>
</dbReference>
<feature type="compositionally biased region" description="Acidic residues" evidence="1">
    <location>
        <begin position="212"/>
        <end position="222"/>
    </location>
</feature>
<keyword evidence="2" id="KW-0732">Signal</keyword>
<sequence length="280" mass="31794">MARLSVTAVLLLAVVVVAHCHVTDGEVVGQPGSSDPEDAAVLSGAGNEYVRVDGAAGTSVYFVNDRVSAGEDGEAAAAARPVVGHHHPCRHGHRHHGLLGLRHGDGEAVLPLPVAEPDPDSRTADSAAVSLQEVQKTESHGEEEEAWRRFHHHRHHHHHHDEHEKAAAADQASPMKRFRFRHHEEEEHEHEQREEEEDSRSKRLRRHHHDKEDEDSHEEETELEEMARRLIRKALMRGGITHHGHRRFHHHLRFHGHRAAEEEEEKGGVMKWIKDFVNQF</sequence>
<proteinExistence type="predicted"/>
<evidence type="ECO:0000256" key="2">
    <source>
        <dbReference type="SAM" id="SignalP"/>
    </source>
</evidence>
<organism evidence="3 4">
    <name type="scientific">Leersia perrieri</name>
    <dbReference type="NCBI Taxonomy" id="77586"/>
    <lineage>
        <taxon>Eukaryota</taxon>
        <taxon>Viridiplantae</taxon>
        <taxon>Streptophyta</taxon>
        <taxon>Embryophyta</taxon>
        <taxon>Tracheophyta</taxon>
        <taxon>Spermatophyta</taxon>
        <taxon>Magnoliopsida</taxon>
        <taxon>Liliopsida</taxon>
        <taxon>Poales</taxon>
        <taxon>Poaceae</taxon>
        <taxon>BOP clade</taxon>
        <taxon>Oryzoideae</taxon>
        <taxon>Oryzeae</taxon>
        <taxon>Oryzinae</taxon>
        <taxon>Leersia</taxon>
    </lineage>
</organism>